<keyword evidence="1" id="KW-0472">Membrane</keyword>
<feature type="transmembrane region" description="Helical" evidence="1">
    <location>
        <begin position="61"/>
        <end position="80"/>
    </location>
</feature>
<evidence type="ECO:0000313" key="3">
    <source>
        <dbReference type="Proteomes" id="UP001491088"/>
    </source>
</evidence>
<evidence type="ECO:0000256" key="1">
    <source>
        <dbReference type="SAM" id="Phobius"/>
    </source>
</evidence>
<keyword evidence="3" id="KW-1185">Reference proteome</keyword>
<keyword evidence="1" id="KW-0812">Transmembrane</keyword>
<dbReference type="InterPro" id="IPR046125">
    <property type="entry name" value="DUF6122"/>
</dbReference>
<feature type="transmembrane region" description="Helical" evidence="1">
    <location>
        <begin position="32"/>
        <end position="49"/>
    </location>
</feature>
<accession>A0ABZ2TTU9</accession>
<organism evidence="2 3">
    <name type="scientific">Polaribacter marinaquae</name>
    <dbReference type="NCBI Taxonomy" id="1642819"/>
    <lineage>
        <taxon>Bacteria</taxon>
        <taxon>Pseudomonadati</taxon>
        <taxon>Bacteroidota</taxon>
        <taxon>Flavobacteriia</taxon>
        <taxon>Flavobacteriales</taxon>
        <taxon>Flavobacteriaceae</taxon>
    </lineage>
</organism>
<keyword evidence="1" id="KW-1133">Transmembrane helix</keyword>
<dbReference type="Proteomes" id="UP001491088">
    <property type="component" value="Chromosome"/>
</dbReference>
<protein>
    <submittedName>
        <fullName evidence="2">DUF6122 family protein</fullName>
    </submittedName>
</protein>
<evidence type="ECO:0000313" key="2">
    <source>
        <dbReference type="EMBL" id="WYW56562.1"/>
    </source>
</evidence>
<proteinExistence type="predicted"/>
<dbReference type="RefSeq" id="WP_340934471.1">
    <property type="nucleotide sequence ID" value="NZ_CP150496.1"/>
</dbReference>
<feature type="transmembrane region" description="Helical" evidence="1">
    <location>
        <begin position="6"/>
        <end position="25"/>
    </location>
</feature>
<dbReference type="EMBL" id="CP150496">
    <property type="protein sequence ID" value="WYW56562.1"/>
    <property type="molecule type" value="Genomic_DNA"/>
</dbReference>
<name>A0ABZ2TTU9_9FLAO</name>
<dbReference type="Pfam" id="PF19617">
    <property type="entry name" value="DUF6122"/>
    <property type="match status" value="1"/>
</dbReference>
<reference evidence="2 3" key="1">
    <citation type="submission" date="2024-03" db="EMBL/GenBank/DDBJ databases">
        <authorList>
            <person name="Cao K."/>
        </authorList>
    </citation>
    <scope>NUCLEOTIDE SEQUENCE [LARGE SCALE GENOMIC DNA]</scope>
    <source>
        <strain evidence="2 3">MCCC 1K00696</strain>
    </source>
</reference>
<sequence length="103" mass="12425">MISIKFIVHYSLHFIVPFLFAIIFFRKKWKTVYIIFLLSMLVDLDHLLANPIFQENRCSINFHPLHTFWAMAFYVVGLFFKKTRILCIALLFHMFTDYLDCLL</sequence>
<gene>
    <name evidence="2" type="ORF">WG950_04745</name>
</gene>